<organism evidence="2 3">
    <name type="scientific">Anaeromyces robustus</name>
    <dbReference type="NCBI Taxonomy" id="1754192"/>
    <lineage>
        <taxon>Eukaryota</taxon>
        <taxon>Fungi</taxon>
        <taxon>Fungi incertae sedis</taxon>
        <taxon>Chytridiomycota</taxon>
        <taxon>Chytridiomycota incertae sedis</taxon>
        <taxon>Neocallimastigomycetes</taxon>
        <taxon>Neocallimastigales</taxon>
        <taxon>Neocallimastigaceae</taxon>
        <taxon>Anaeromyces</taxon>
    </lineage>
</organism>
<comment type="caution">
    <text evidence="2">The sequence shown here is derived from an EMBL/GenBank/DDBJ whole genome shotgun (WGS) entry which is preliminary data.</text>
</comment>
<reference evidence="2 3" key="1">
    <citation type="submission" date="2016-08" db="EMBL/GenBank/DDBJ databases">
        <title>A Parts List for Fungal Cellulosomes Revealed by Comparative Genomics.</title>
        <authorList>
            <consortium name="DOE Joint Genome Institute"/>
            <person name="Haitjema C.H."/>
            <person name="Gilmore S.P."/>
            <person name="Henske J.K."/>
            <person name="Solomon K.V."/>
            <person name="De Groot R."/>
            <person name="Kuo A."/>
            <person name="Mondo S.J."/>
            <person name="Salamov A.A."/>
            <person name="Labutti K."/>
            <person name="Zhao Z."/>
            <person name="Chiniquy J."/>
            <person name="Barry K."/>
            <person name="Brewer H.M."/>
            <person name="Purvine S.O."/>
            <person name="Wright A.T."/>
            <person name="Boxma B."/>
            <person name="Van Alen T."/>
            <person name="Hackstein J.H."/>
            <person name="Baker S.E."/>
            <person name="Grigoriev I.V."/>
            <person name="O'Malley M.A."/>
        </authorList>
    </citation>
    <scope>NUCLEOTIDE SEQUENCE [LARGE SCALE GENOMIC DNA]</scope>
    <source>
        <strain evidence="2 3">S4</strain>
    </source>
</reference>
<dbReference type="EMBL" id="MCFG01000183">
    <property type="protein sequence ID" value="ORX79207.1"/>
    <property type="molecule type" value="Genomic_DNA"/>
</dbReference>
<gene>
    <name evidence="2" type="ORF">BCR32DRAFT_328215</name>
</gene>
<evidence type="ECO:0000313" key="2">
    <source>
        <dbReference type="EMBL" id="ORX79207.1"/>
    </source>
</evidence>
<evidence type="ECO:0000313" key="3">
    <source>
        <dbReference type="Proteomes" id="UP000193944"/>
    </source>
</evidence>
<protein>
    <submittedName>
        <fullName evidence="2">Uncharacterized protein</fullName>
    </submittedName>
</protein>
<dbReference type="AlphaFoldDB" id="A0A1Y1X039"/>
<reference evidence="2 3" key="2">
    <citation type="submission" date="2016-08" db="EMBL/GenBank/DDBJ databases">
        <title>Pervasive Adenine N6-methylation of Active Genes in Fungi.</title>
        <authorList>
            <consortium name="DOE Joint Genome Institute"/>
            <person name="Mondo S.J."/>
            <person name="Dannebaum R.O."/>
            <person name="Kuo R.C."/>
            <person name="Labutti K."/>
            <person name="Haridas S."/>
            <person name="Kuo A."/>
            <person name="Salamov A."/>
            <person name="Ahrendt S.R."/>
            <person name="Lipzen A."/>
            <person name="Sullivan W."/>
            <person name="Andreopoulos W.B."/>
            <person name="Clum A."/>
            <person name="Lindquist E."/>
            <person name="Daum C."/>
            <person name="Ramamoorthy G.K."/>
            <person name="Gryganskyi A."/>
            <person name="Culley D."/>
            <person name="Magnuson J.K."/>
            <person name="James T.Y."/>
            <person name="O'Malley M.A."/>
            <person name="Stajich J.E."/>
            <person name="Spatafora J.W."/>
            <person name="Visel A."/>
            <person name="Grigoriev I.V."/>
        </authorList>
    </citation>
    <scope>NUCLEOTIDE SEQUENCE [LARGE SCALE GENOMIC DNA]</scope>
    <source>
        <strain evidence="2 3">S4</strain>
    </source>
</reference>
<evidence type="ECO:0000256" key="1">
    <source>
        <dbReference type="SAM" id="MobiDB-lite"/>
    </source>
</evidence>
<name>A0A1Y1X039_9FUNG</name>
<feature type="compositionally biased region" description="Low complexity" evidence="1">
    <location>
        <begin position="70"/>
        <end position="91"/>
    </location>
</feature>
<keyword evidence="3" id="KW-1185">Reference proteome</keyword>
<accession>A0A1Y1X039</accession>
<proteinExistence type="predicted"/>
<sequence>MLHIISVIVMIFYYKAANLYVQYKKRKADPDSIDISSCTHSTGFTTNKNTYGSNTNCVSSVQSLKGSNPSLKGSNNNLKGSNSNIKGSNTSVKGSNTALYTANDNTMNTSTFKGSNPRLYN</sequence>
<feature type="region of interest" description="Disordered" evidence="1">
    <location>
        <begin position="64"/>
        <end position="92"/>
    </location>
</feature>
<dbReference type="Proteomes" id="UP000193944">
    <property type="component" value="Unassembled WGS sequence"/>
</dbReference>